<evidence type="ECO:0000313" key="1">
    <source>
        <dbReference type="EMBL" id="DAG00714.1"/>
    </source>
</evidence>
<dbReference type="EMBL" id="BK016182">
    <property type="protein sequence ID" value="DAG00714.1"/>
    <property type="molecule type" value="Genomic_DNA"/>
</dbReference>
<organism evidence="1">
    <name type="scientific">Myoviridae sp. ctJ2i1</name>
    <dbReference type="NCBI Taxonomy" id="2825079"/>
    <lineage>
        <taxon>Viruses</taxon>
        <taxon>Duplodnaviria</taxon>
        <taxon>Heunggongvirae</taxon>
        <taxon>Uroviricota</taxon>
        <taxon>Caudoviricetes</taxon>
    </lineage>
</organism>
<sequence>MIFFDNARITKNNGCYFYDQDIIILDYAYSGDSRIKLKLDYVNPGFGILLIEDSDSKFNSKKQYMFKLGDDDYAVIEKLGDGQNQVEYSTIQFKHLLKDAYVVLEYENNKVSFYLEKNNKKVLTIIQDFPIEFDLYRIGLYSQYGNTVESLQVSSGLPIGWAANVISTVGGRLYYYDNTIKFENCTYEAQTETDFIKLKAGTYYLKYNVTGDIKAAAFASSDPSIELNKKNILKDDKIVLEEDSYVSIQFYGKDGIVSNISLQETANGSYLPSSGNGSLQEGSYLHFILDNISSIHLSVQITELPESENLAYYYFKFGDRVYTPKDFPIGEYIDVVYDRKTLTIKYADKTIRLNRYDSNILNMFYNVNAYIKKLVVVNKDNKEENFLSVSETYSHITNELDTPILCLDENDEPFDLSSSYREIIIPTIHIDMFNKYNPMKLSHQLNTYQLDDIQVIGIKEHCQINPDAKNFNDFIVSETGFQYIDFNPAININIDLNSLVYDKDIRNKYKYIAIMYPTADTYMYKFTNWSREYFYNRNNVLQLAHPILNTFNNINIYGMNKEPKLDLFYRVRQDKETSDIKLTANTYDIVDNASFDIDFKKNRIELKNNNYKYYVVEYIKKDSYCINDLKYNVLLNKDPSNLYEVKISTNKENFRLIYDQDEKTKTINKYKLTDINLNSNRYVTLRSV</sequence>
<protein>
    <submittedName>
        <fullName evidence="1">Uncharacterized protein</fullName>
    </submittedName>
</protein>
<proteinExistence type="predicted"/>
<accession>A0A8S5V1T7</accession>
<reference evidence="1" key="1">
    <citation type="journal article" date="2021" name="Proc. Natl. Acad. Sci. U.S.A.">
        <title>A Catalog of Tens of Thousands of Viruses from Human Metagenomes Reveals Hidden Associations with Chronic Diseases.</title>
        <authorList>
            <person name="Tisza M.J."/>
            <person name="Buck C.B."/>
        </authorList>
    </citation>
    <scope>NUCLEOTIDE SEQUENCE</scope>
    <source>
        <strain evidence="1">CtJ2i1</strain>
    </source>
</reference>
<name>A0A8S5V1T7_9CAUD</name>